<evidence type="ECO:0000313" key="4">
    <source>
        <dbReference type="EMBL" id="ANW96057.1"/>
    </source>
</evidence>
<dbReference type="GO" id="GO:0003677">
    <property type="term" value="F:DNA binding"/>
    <property type="evidence" value="ECO:0007669"/>
    <property type="project" value="InterPro"/>
</dbReference>
<dbReference type="PANTHER" id="PTHR37299:SF1">
    <property type="entry name" value="STAGE 0 SPORULATION PROTEIN A HOMOLOG"/>
    <property type="match status" value="1"/>
</dbReference>
<feature type="modified residue" description="4-aspartylphosphate" evidence="1">
    <location>
        <position position="54"/>
    </location>
</feature>
<reference evidence="4 5" key="1">
    <citation type="submission" date="2016-02" db="EMBL/GenBank/DDBJ databases">
        <authorList>
            <person name="Wen L."/>
            <person name="He K."/>
            <person name="Yang H."/>
        </authorList>
    </citation>
    <scope>NUCLEOTIDE SEQUENCE [LARGE SCALE GENOMIC DNA]</scope>
    <source>
        <strain evidence="4 5">CZ1127</strain>
    </source>
</reference>
<dbReference type="Gene3D" id="3.40.50.2300">
    <property type="match status" value="1"/>
</dbReference>
<sequence length="222" mass="25833">MMDCIIVEDQLPAQRILKKYIEDAGNLNLKAIFNNALEAMDFLQNNTVELMFLDIHLPQLSGIDFLKKLETPPKVILTTAFTEYAIESYDLNVVDYLLKPFAFKRFMQAIEKVKSNAAPIQKEIFIKSGYEHIKIDIDDLIYIKSDTDYTEFFLANKSYLSSEPLRYWETELKAYSFNRVHKSYIINSKKIEKIGTQQVVLTHNITIPIGRAYKDDFLKLLN</sequence>
<dbReference type="Proteomes" id="UP000092967">
    <property type="component" value="Chromosome"/>
</dbReference>
<dbReference type="SMART" id="SM00448">
    <property type="entry name" value="REC"/>
    <property type="match status" value="1"/>
</dbReference>
<dbReference type="InterPro" id="IPR011006">
    <property type="entry name" value="CheY-like_superfamily"/>
</dbReference>
<keyword evidence="5" id="KW-1185">Reference proteome</keyword>
<dbReference type="PROSITE" id="PS50930">
    <property type="entry name" value="HTH_LYTTR"/>
    <property type="match status" value="1"/>
</dbReference>
<organism evidence="4 5">
    <name type="scientific">Wenyingzhuangia fucanilytica</name>
    <dbReference type="NCBI Taxonomy" id="1790137"/>
    <lineage>
        <taxon>Bacteria</taxon>
        <taxon>Pseudomonadati</taxon>
        <taxon>Bacteroidota</taxon>
        <taxon>Flavobacteriia</taxon>
        <taxon>Flavobacteriales</taxon>
        <taxon>Flavobacteriaceae</taxon>
        <taxon>Wenyingzhuangia</taxon>
    </lineage>
</organism>
<evidence type="ECO:0000259" key="3">
    <source>
        <dbReference type="PROSITE" id="PS50930"/>
    </source>
</evidence>
<protein>
    <submittedName>
        <fullName evidence="4">Two-component system response regulator</fullName>
    </submittedName>
</protein>
<name>A0A1B1Y5N7_9FLAO</name>
<dbReference type="SMART" id="SM00850">
    <property type="entry name" value="LytTR"/>
    <property type="match status" value="1"/>
</dbReference>
<evidence type="ECO:0000259" key="2">
    <source>
        <dbReference type="PROSITE" id="PS50110"/>
    </source>
</evidence>
<dbReference type="AlphaFoldDB" id="A0A1B1Y5N7"/>
<keyword evidence="1" id="KW-0597">Phosphoprotein</keyword>
<dbReference type="STRING" id="1790137.AXE80_07100"/>
<dbReference type="Pfam" id="PF00072">
    <property type="entry name" value="Response_reg"/>
    <property type="match status" value="1"/>
</dbReference>
<feature type="domain" description="HTH LytTR-type" evidence="3">
    <location>
        <begin position="124"/>
        <end position="222"/>
    </location>
</feature>
<dbReference type="InterPro" id="IPR001789">
    <property type="entry name" value="Sig_transdc_resp-reg_receiver"/>
</dbReference>
<dbReference type="InterPro" id="IPR007492">
    <property type="entry name" value="LytTR_DNA-bd_dom"/>
</dbReference>
<dbReference type="Pfam" id="PF04397">
    <property type="entry name" value="LytTR"/>
    <property type="match status" value="1"/>
</dbReference>
<evidence type="ECO:0000256" key="1">
    <source>
        <dbReference type="PROSITE-ProRule" id="PRU00169"/>
    </source>
</evidence>
<feature type="domain" description="Response regulatory" evidence="2">
    <location>
        <begin position="3"/>
        <end position="114"/>
    </location>
</feature>
<dbReference type="PANTHER" id="PTHR37299">
    <property type="entry name" value="TRANSCRIPTIONAL REGULATOR-RELATED"/>
    <property type="match status" value="1"/>
</dbReference>
<dbReference type="KEGG" id="wfu:AXE80_07100"/>
<dbReference type="GO" id="GO:0000156">
    <property type="term" value="F:phosphorelay response regulator activity"/>
    <property type="evidence" value="ECO:0007669"/>
    <property type="project" value="InterPro"/>
</dbReference>
<proteinExistence type="predicted"/>
<gene>
    <name evidence="4" type="ORF">AXE80_07100</name>
</gene>
<dbReference type="SUPFAM" id="SSF52172">
    <property type="entry name" value="CheY-like"/>
    <property type="match status" value="1"/>
</dbReference>
<dbReference type="InterPro" id="IPR046947">
    <property type="entry name" value="LytR-like"/>
</dbReference>
<accession>A0A1B1Y5N7</accession>
<dbReference type="EMBL" id="CP014224">
    <property type="protein sequence ID" value="ANW96057.1"/>
    <property type="molecule type" value="Genomic_DNA"/>
</dbReference>
<dbReference type="OrthoDB" id="2168082at2"/>
<evidence type="ECO:0000313" key="5">
    <source>
        <dbReference type="Proteomes" id="UP000092967"/>
    </source>
</evidence>
<dbReference type="Gene3D" id="2.40.50.1020">
    <property type="entry name" value="LytTr DNA-binding domain"/>
    <property type="match status" value="1"/>
</dbReference>
<dbReference type="PROSITE" id="PS50110">
    <property type="entry name" value="RESPONSE_REGULATORY"/>
    <property type="match status" value="1"/>
</dbReference>